<dbReference type="EMBL" id="GBXM01034204">
    <property type="protein sequence ID" value="JAH74373.1"/>
    <property type="molecule type" value="Transcribed_RNA"/>
</dbReference>
<reference evidence="1" key="2">
    <citation type="journal article" date="2015" name="Fish Shellfish Immunol.">
        <title>Early steps in the European eel (Anguilla anguilla)-Vibrio vulnificus interaction in the gills: Role of the RtxA13 toxin.</title>
        <authorList>
            <person name="Callol A."/>
            <person name="Pajuelo D."/>
            <person name="Ebbesson L."/>
            <person name="Teles M."/>
            <person name="MacKenzie S."/>
            <person name="Amaro C."/>
        </authorList>
    </citation>
    <scope>NUCLEOTIDE SEQUENCE</scope>
</reference>
<dbReference type="AlphaFoldDB" id="A0A0E9VB04"/>
<evidence type="ECO:0000313" key="1">
    <source>
        <dbReference type="EMBL" id="JAH74373.1"/>
    </source>
</evidence>
<organism evidence="1">
    <name type="scientific">Anguilla anguilla</name>
    <name type="common">European freshwater eel</name>
    <name type="synonym">Muraena anguilla</name>
    <dbReference type="NCBI Taxonomy" id="7936"/>
    <lineage>
        <taxon>Eukaryota</taxon>
        <taxon>Metazoa</taxon>
        <taxon>Chordata</taxon>
        <taxon>Craniata</taxon>
        <taxon>Vertebrata</taxon>
        <taxon>Euteleostomi</taxon>
        <taxon>Actinopterygii</taxon>
        <taxon>Neopterygii</taxon>
        <taxon>Teleostei</taxon>
        <taxon>Anguilliformes</taxon>
        <taxon>Anguillidae</taxon>
        <taxon>Anguilla</taxon>
    </lineage>
</organism>
<proteinExistence type="predicted"/>
<protein>
    <submittedName>
        <fullName evidence="1">Uncharacterized protein</fullName>
    </submittedName>
</protein>
<accession>A0A0E9VB04</accession>
<name>A0A0E9VB04_ANGAN</name>
<reference evidence="1" key="1">
    <citation type="submission" date="2014-11" db="EMBL/GenBank/DDBJ databases">
        <authorList>
            <person name="Amaro Gonzalez C."/>
        </authorList>
    </citation>
    <scope>NUCLEOTIDE SEQUENCE</scope>
</reference>
<sequence>MACSLASFFKNIWRKLLMMVPSHPQIH</sequence>